<dbReference type="InterPro" id="IPR009081">
    <property type="entry name" value="PP-bd_ACP"/>
</dbReference>
<dbReference type="PROSITE" id="PS50075">
    <property type="entry name" value="CARRIER"/>
    <property type="match status" value="1"/>
</dbReference>
<proteinExistence type="predicted"/>
<evidence type="ECO:0000256" key="1">
    <source>
        <dbReference type="ARBA" id="ARBA00022450"/>
    </source>
</evidence>
<dbReference type="InterPro" id="IPR036736">
    <property type="entry name" value="ACP-like_sf"/>
</dbReference>
<organism evidence="4 5">
    <name type="scientific">Paenibacillus plantarum</name>
    <dbReference type="NCBI Taxonomy" id="2654975"/>
    <lineage>
        <taxon>Bacteria</taxon>
        <taxon>Bacillati</taxon>
        <taxon>Bacillota</taxon>
        <taxon>Bacilli</taxon>
        <taxon>Bacillales</taxon>
        <taxon>Paenibacillaceae</taxon>
        <taxon>Paenibacillus</taxon>
    </lineage>
</organism>
<dbReference type="SUPFAM" id="SSF47336">
    <property type="entry name" value="ACP-like"/>
    <property type="match status" value="1"/>
</dbReference>
<protein>
    <recommendedName>
        <fullName evidence="3">Carrier domain-containing protein</fullName>
    </recommendedName>
</protein>
<dbReference type="EMBL" id="WHNY01000009">
    <property type="protein sequence ID" value="NOU63252.1"/>
    <property type="molecule type" value="Genomic_DNA"/>
</dbReference>
<keyword evidence="1" id="KW-0596">Phosphopantetheine</keyword>
<accession>A0ABX1X4B0</accession>
<dbReference type="InterPro" id="IPR006162">
    <property type="entry name" value="Ppantetheine_attach_site"/>
</dbReference>
<evidence type="ECO:0000313" key="5">
    <source>
        <dbReference type="Proteomes" id="UP000653578"/>
    </source>
</evidence>
<gene>
    <name evidence="4" type="ORF">GC096_04235</name>
</gene>
<sequence length="91" mass="10374">MNYMRRDDMQNTEDVVIQIVKSVVFKLYKEKVTLSSELREDLGIDSIKMIAIAAELKEEGYDVISHISDSGNSYAAVETVQDIVDFIKEIQ</sequence>
<evidence type="ECO:0000313" key="4">
    <source>
        <dbReference type="EMBL" id="NOU63252.1"/>
    </source>
</evidence>
<evidence type="ECO:0000256" key="2">
    <source>
        <dbReference type="ARBA" id="ARBA00022553"/>
    </source>
</evidence>
<dbReference type="Proteomes" id="UP000653578">
    <property type="component" value="Unassembled WGS sequence"/>
</dbReference>
<comment type="caution">
    <text evidence="4">The sequence shown here is derived from an EMBL/GenBank/DDBJ whole genome shotgun (WGS) entry which is preliminary data.</text>
</comment>
<evidence type="ECO:0000259" key="3">
    <source>
        <dbReference type="PROSITE" id="PS50075"/>
    </source>
</evidence>
<feature type="domain" description="Carrier" evidence="3">
    <location>
        <begin position="10"/>
        <end position="91"/>
    </location>
</feature>
<dbReference type="Gene3D" id="1.10.1200.10">
    <property type="entry name" value="ACP-like"/>
    <property type="match status" value="1"/>
</dbReference>
<name>A0ABX1X4B0_9BACL</name>
<keyword evidence="5" id="KW-1185">Reference proteome</keyword>
<keyword evidence="2" id="KW-0597">Phosphoprotein</keyword>
<dbReference type="PROSITE" id="PS00012">
    <property type="entry name" value="PHOSPHOPANTETHEINE"/>
    <property type="match status" value="1"/>
</dbReference>
<reference evidence="4 5" key="1">
    <citation type="submission" date="2019-10" db="EMBL/GenBank/DDBJ databases">
        <title>Description of Paenibacillus humi sp. nov.</title>
        <authorList>
            <person name="Carlier A."/>
            <person name="Qi S."/>
        </authorList>
    </citation>
    <scope>NUCLEOTIDE SEQUENCE [LARGE SCALE GENOMIC DNA]</scope>
    <source>
        <strain evidence="4 5">LMG 31461</strain>
    </source>
</reference>